<accession>A0A4Y7RY81</accession>
<evidence type="ECO:0000313" key="3">
    <source>
        <dbReference type="Proteomes" id="UP000298030"/>
    </source>
</evidence>
<dbReference type="Proteomes" id="UP000298030">
    <property type="component" value="Unassembled WGS sequence"/>
</dbReference>
<gene>
    <name evidence="2" type="ORF">FA13DRAFT_1748169</name>
</gene>
<comment type="caution">
    <text evidence="2">The sequence shown here is derived from an EMBL/GenBank/DDBJ whole genome shotgun (WGS) entry which is preliminary data.</text>
</comment>
<evidence type="ECO:0000313" key="2">
    <source>
        <dbReference type="EMBL" id="TEB13965.1"/>
    </source>
</evidence>
<dbReference type="EMBL" id="QPFP01000406">
    <property type="protein sequence ID" value="TEB13965.1"/>
    <property type="molecule type" value="Genomic_DNA"/>
</dbReference>
<keyword evidence="3" id="KW-1185">Reference proteome</keyword>
<evidence type="ECO:0000256" key="1">
    <source>
        <dbReference type="SAM" id="MobiDB-lite"/>
    </source>
</evidence>
<proteinExistence type="predicted"/>
<dbReference type="OrthoDB" id="2932645at2759"/>
<reference evidence="2 3" key="1">
    <citation type="journal article" date="2019" name="Nat. Ecol. Evol.">
        <title>Megaphylogeny resolves global patterns of mushroom evolution.</title>
        <authorList>
            <person name="Varga T."/>
            <person name="Krizsan K."/>
            <person name="Foldi C."/>
            <person name="Dima B."/>
            <person name="Sanchez-Garcia M."/>
            <person name="Sanchez-Ramirez S."/>
            <person name="Szollosi G.J."/>
            <person name="Szarkandi J.G."/>
            <person name="Papp V."/>
            <person name="Albert L."/>
            <person name="Andreopoulos W."/>
            <person name="Angelini C."/>
            <person name="Antonin V."/>
            <person name="Barry K.W."/>
            <person name="Bougher N.L."/>
            <person name="Buchanan P."/>
            <person name="Buyck B."/>
            <person name="Bense V."/>
            <person name="Catcheside P."/>
            <person name="Chovatia M."/>
            <person name="Cooper J."/>
            <person name="Damon W."/>
            <person name="Desjardin D."/>
            <person name="Finy P."/>
            <person name="Geml J."/>
            <person name="Haridas S."/>
            <person name="Hughes K."/>
            <person name="Justo A."/>
            <person name="Karasinski D."/>
            <person name="Kautmanova I."/>
            <person name="Kiss B."/>
            <person name="Kocsube S."/>
            <person name="Kotiranta H."/>
            <person name="LaButti K.M."/>
            <person name="Lechner B.E."/>
            <person name="Liimatainen K."/>
            <person name="Lipzen A."/>
            <person name="Lukacs Z."/>
            <person name="Mihaltcheva S."/>
            <person name="Morgado L.N."/>
            <person name="Niskanen T."/>
            <person name="Noordeloos M.E."/>
            <person name="Ohm R.A."/>
            <person name="Ortiz-Santana B."/>
            <person name="Ovrebo C."/>
            <person name="Racz N."/>
            <person name="Riley R."/>
            <person name="Savchenko A."/>
            <person name="Shiryaev A."/>
            <person name="Soop K."/>
            <person name="Spirin V."/>
            <person name="Szebenyi C."/>
            <person name="Tomsovsky M."/>
            <person name="Tulloss R.E."/>
            <person name="Uehling J."/>
            <person name="Grigoriev I.V."/>
            <person name="Vagvolgyi C."/>
            <person name="Papp T."/>
            <person name="Martin F.M."/>
            <person name="Miettinen O."/>
            <person name="Hibbett D.S."/>
            <person name="Nagy L.G."/>
        </authorList>
    </citation>
    <scope>NUCLEOTIDE SEQUENCE [LARGE SCALE GENOMIC DNA]</scope>
    <source>
        <strain evidence="2 3">FP101781</strain>
    </source>
</reference>
<feature type="region of interest" description="Disordered" evidence="1">
    <location>
        <begin position="539"/>
        <end position="572"/>
    </location>
</feature>
<organism evidence="2 3">
    <name type="scientific">Coprinellus micaceus</name>
    <name type="common">Glistening ink-cap mushroom</name>
    <name type="synonym">Coprinus micaceus</name>
    <dbReference type="NCBI Taxonomy" id="71717"/>
    <lineage>
        <taxon>Eukaryota</taxon>
        <taxon>Fungi</taxon>
        <taxon>Dikarya</taxon>
        <taxon>Basidiomycota</taxon>
        <taxon>Agaricomycotina</taxon>
        <taxon>Agaricomycetes</taxon>
        <taxon>Agaricomycetidae</taxon>
        <taxon>Agaricales</taxon>
        <taxon>Agaricineae</taxon>
        <taxon>Psathyrellaceae</taxon>
        <taxon>Coprinellus</taxon>
    </lineage>
</organism>
<sequence length="572" mass="64943">MAPHDLVFWASQPTAVFSTILVQPQQCERLMNYLVDPKIALTQCVALKDRFQERSEAVSKNPSSVGHKKFEKIALSSGIVKTLFQLAKSDRIDMEGVFTSYFAAEGLWNLIIIGTPEERRQLVKVYVEEHDVIHWCLELASTVFFVCLRTDWVRQLGDPSTTWQSMYCFGTVGAPTSKASKYAPRYYSLYQENAAWANIELMGRYPLPEQQYYNDLIKHDPSLLDLLFKCSLVKREAWYAQLEVDVRSLETVVFMLNLPVEMVPGLKLEVDDRAVQERLEQRWGALMDGVGLLTALPNWRRKITDGWKHIIEESPTVVNEMLKKAQKSHYAVEPYSIKEFMATMRLRGNFRIVVFRLMTTIAYAAETHPQSISDVDLLNFLPISHAGCQPVRTLAGMQDARSLDESAERVERTSVAYHQAGKMDSTMMSGKEDHALTKLKRLLSDAELRKTVGLSVLRLSERREIGNEAFRRDKQLHDARVEYWSAAQLGAALVEFDQVSNGKYTNLISGSKKELALCLGNAAEMSLGQEYFDRAFAEGGSGKDEVSQSVREKNERRINRAKEGIAGRRESS</sequence>
<name>A0A4Y7RY81_COPMI</name>
<dbReference type="AlphaFoldDB" id="A0A4Y7RY81"/>
<protein>
    <submittedName>
        <fullName evidence="2">Uncharacterized protein</fullName>
    </submittedName>
</protein>